<comment type="caution">
    <text evidence="5">The sequence shown here is derived from an EMBL/GenBank/DDBJ whole genome shotgun (WGS) entry which is preliminary data.</text>
</comment>
<evidence type="ECO:0000256" key="4">
    <source>
        <dbReference type="SAM" id="Phobius"/>
    </source>
</evidence>
<reference evidence="5 6" key="1">
    <citation type="submission" date="2019-04" db="EMBL/GenBank/DDBJ databases">
        <title>Microbes associate with the intestines of laboratory mice.</title>
        <authorList>
            <person name="Navarre W."/>
            <person name="Wong E."/>
            <person name="Huang K.C."/>
            <person name="Tropini C."/>
            <person name="Ng K."/>
            <person name="Yu B."/>
        </authorList>
    </citation>
    <scope>NUCLEOTIDE SEQUENCE [LARGE SCALE GENOMIC DNA]</scope>
    <source>
        <strain evidence="5 6">NM80_B27</strain>
    </source>
</reference>
<keyword evidence="4" id="KW-0812">Transmembrane</keyword>
<dbReference type="SUPFAM" id="SSF53448">
    <property type="entry name" value="Nucleotide-diphospho-sugar transferases"/>
    <property type="match status" value="1"/>
</dbReference>
<evidence type="ECO:0000256" key="3">
    <source>
        <dbReference type="ARBA" id="ARBA00022679"/>
    </source>
</evidence>
<proteinExistence type="inferred from homology"/>
<dbReference type="PANTHER" id="PTHR43630:SF1">
    <property type="entry name" value="POLY-BETA-1,6-N-ACETYL-D-GLUCOSAMINE SYNTHASE"/>
    <property type="match status" value="1"/>
</dbReference>
<sequence length="480" mass="53434">MASNGPLGRKHRAQGGVGGYNSGVCAHAPDGARPRSTLVFDTVASQVSALSFVDIFNFCVFLTFTLCYTYQLYYVLVVLTRRAPKRTAARNHRYAVMVAARNEEAVIADLIHSIKVQNYPAELIDVFVIADNCTDRTAEVAREAGAIVFPRHNDKQVGKGYALDWGLKAIWEQYADKDYEAYFVFDADNVLDVNYFREMNATFDSGAKASTSYRNSKNFGSNWISAGYGVWFLREAKFLNQARLTLNTSCAVSGTGFFIAADILKKAGGWKWHLLTEDIEFSASSIIDGVRISYCPTAVLYDEQPITFRDSWNQRFRWAKGFYQVFAHYAGGLVKGAVTNPRGYRFACYDMLMTIAPGMLLSIISILFNSIIIVLAATGIMSTGVAIASSVTSVVFCLCNYLVFMFVFGVLTTFVEWDSIRTTTAKKIRYMFTFPVFMLTYIPIALIALVKKAAWKPIKHSISVDVAEFSEAEGARLSSK</sequence>
<accession>A0A4S4FZW2</accession>
<dbReference type="CDD" id="cd06438">
    <property type="entry name" value="EpsO_like"/>
    <property type="match status" value="1"/>
</dbReference>
<keyword evidence="3 5" id="KW-0808">Transferase</keyword>
<feature type="transmembrane region" description="Helical" evidence="4">
    <location>
        <begin position="359"/>
        <end position="381"/>
    </location>
</feature>
<evidence type="ECO:0000313" key="5">
    <source>
        <dbReference type="EMBL" id="THG36690.1"/>
    </source>
</evidence>
<dbReference type="Gene3D" id="3.90.550.10">
    <property type="entry name" value="Spore Coat Polysaccharide Biosynthesis Protein SpsA, Chain A"/>
    <property type="match status" value="1"/>
</dbReference>
<evidence type="ECO:0000256" key="1">
    <source>
        <dbReference type="ARBA" id="ARBA00006739"/>
    </source>
</evidence>
<dbReference type="Proteomes" id="UP000308978">
    <property type="component" value="Unassembled WGS sequence"/>
</dbReference>
<feature type="transmembrane region" description="Helical" evidence="4">
    <location>
        <begin position="432"/>
        <end position="450"/>
    </location>
</feature>
<dbReference type="GO" id="GO:0016757">
    <property type="term" value="F:glycosyltransferase activity"/>
    <property type="evidence" value="ECO:0007669"/>
    <property type="project" value="UniProtKB-KW"/>
</dbReference>
<dbReference type="AlphaFoldDB" id="A0A4S4FZW2"/>
<feature type="transmembrane region" description="Helical" evidence="4">
    <location>
        <begin position="387"/>
        <end position="411"/>
    </location>
</feature>
<evidence type="ECO:0000256" key="2">
    <source>
        <dbReference type="ARBA" id="ARBA00022676"/>
    </source>
</evidence>
<dbReference type="PANTHER" id="PTHR43630">
    <property type="entry name" value="POLY-BETA-1,6-N-ACETYL-D-GLUCOSAMINE SYNTHASE"/>
    <property type="match status" value="1"/>
</dbReference>
<dbReference type="EMBL" id="SSTJ01000012">
    <property type="protein sequence ID" value="THG36690.1"/>
    <property type="molecule type" value="Genomic_DNA"/>
</dbReference>
<protein>
    <submittedName>
        <fullName evidence="5">Glycosyltransferase</fullName>
    </submittedName>
</protein>
<feature type="transmembrane region" description="Helical" evidence="4">
    <location>
        <begin position="55"/>
        <end position="76"/>
    </location>
</feature>
<keyword evidence="4" id="KW-0472">Membrane</keyword>
<evidence type="ECO:0000313" key="6">
    <source>
        <dbReference type="Proteomes" id="UP000308978"/>
    </source>
</evidence>
<comment type="similarity">
    <text evidence="1">Belongs to the glycosyltransferase 2 family.</text>
</comment>
<organism evidence="5 6">
    <name type="scientific">Adlercreutzia caecimuris</name>
    <dbReference type="NCBI Taxonomy" id="671266"/>
    <lineage>
        <taxon>Bacteria</taxon>
        <taxon>Bacillati</taxon>
        <taxon>Actinomycetota</taxon>
        <taxon>Coriobacteriia</taxon>
        <taxon>Eggerthellales</taxon>
        <taxon>Eggerthellaceae</taxon>
        <taxon>Adlercreutzia</taxon>
    </lineage>
</organism>
<name>A0A4S4FZW2_9ACTN</name>
<keyword evidence="2" id="KW-0328">Glycosyltransferase</keyword>
<dbReference type="InterPro" id="IPR029044">
    <property type="entry name" value="Nucleotide-diphossugar_trans"/>
</dbReference>
<dbReference type="Pfam" id="PF13641">
    <property type="entry name" value="Glyco_tranf_2_3"/>
    <property type="match status" value="1"/>
</dbReference>
<gene>
    <name evidence="5" type="ORF">E5986_08810</name>
</gene>
<keyword evidence="4" id="KW-1133">Transmembrane helix</keyword>